<evidence type="ECO:0000313" key="2">
    <source>
        <dbReference type="Proteomes" id="UP000294692"/>
    </source>
</evidence>
<protein>
    <submittedName>
        <fullName evidence="1">Uncharacterized protein</fullName>
    </submittedName>
</protein>
<comment type="caution">
    <text evidence="1">The sequence shown here is derived from an EMBL/GenBank/DDBJ whole genome shotgun (WGS) entry which is preliminary data.</text>
</comment>
<dbReference type="OrthoDB" id="8758474at2"/>
<gene>
    <name evidence="1" type="ORF">EV686_101310</name>
</gene>
<dbReference type="AlphaFoldDB" id="A0A4R3VGC3"/>
<proteinExistence type="predicted"/>
<dbReference type="RefSeq" id="WP_132472770.1">
    <property type="nucleotide sequence ID" value="NZ_JBHRVM010000001.1"/>
</dbReference>
<name>A0A4R3VGC3_9BURK</name>
<accession>A0A4R3VGC3</accession>
<organism evidence="1 2">
    <name type="scientific">Paracandidimonas soli</name>
    <dbReference type="NCBI Taxonomy" id="1917182"/>
    <lineage>
        <taxon>Bacteria</taxon>
        <taxon>Pseudomonadati</taxon>
        <taxon>Pseudomonadota</taxon>
        <taxon>Betaproteobacteria</taxon>
        <taxon>Burkholderiales</taxon>
        <taxon>Alcaligenaceae</taxon>
        <taxon>Paracandidimonas</taxon>
    </lineage>
</organism>
<sequence>MSRKHESLDPDEVALIQWCTEVEELFVKAGAPRGEAQQYIEDEAEWLTDMFYEGLSPEEAAKAALK</sequence>
<evidence type="ECO:0000313" key="1">
    <source>
        <dbReference type="EMBL" id="TCV02852.1"/>
    </source>
</evidence>
<dbReference type="EMBL" id="SMBX01000001">
    <property type="protein sequence ID" value="TCV02852.1"/>
    <property type="molecule type" value="Genomic_DNA"/>
</dbReference>
<keyword evidence="2" id="KW-1185">Reference proteome</keyword>
<dbReference type="Proteomes" id="UP000294692">
    <property type="component" value="Unassembled WGS sequence"/>
</dbReference>
<reference evidence="1 2" key="1">
    <citation type="submission" date="2019-03" db="EMBL/GenBank/DDBJ databases">
        <title>Genomic Encyclopedia of Type Strains, Phase IV (KMG-IV): sequencing the most valuable type-strain genomes for metagenomic binning, comparative biology and taxonomic classification.</title>
        <authorList>
            <person name="Goeker M."/>
        </authorList>
    </citation>
    <scope>NUCLEOTIDE SEQUENCE [LARGE SCALE GENOMIC DNA]</scope>
    <source>
        <strain evidence="1 2">DSM 100048</strain>
    </source>
</reference>